<dbReference type="Proteomes" id="UP000821845">
    <property type="component" value="Chromosome 4"/>
</dbReference>
<sequence>MSNGALVLSEEVDDTRFEFFEKECSAGRAVSNRLVAEEAVRIARSLQHGHFLASVPGGSTISESLCDKQ</sequence>
<gene>
    <name evidence="1" type="ORF">HPB50_011250</name>
</gene>
<evidence type="ECO:0000313" key="1">
    <source>
        <dbReference type="EMBL" id="KAH6932994.1"/>
    </source>
</evidence>
<accession>A0ACB7SK03</accession>
<keyword evidence="2" id="KW-1185">Reference proteome</keyword>
<protein>
    <submittedName>
        <fullName evidence="1">Uncharacterized protein</fullName>
    </submittedName>
</protein>
<comment type="caution">
    <text evidence="1">The sequence shown here is derived from an EMBL/GenBank/DDBJ whole genome shotgun (WGS) entry which is preliminary data.</text>
</comment>
<reference evidence="1" key="1">
    <citation type="submission" date="2020-05" db="EMBL/GenBank/DDBJ databases">
        <title>Large-scale comparative analyses of tick genomes elucidate their genetic diversity and vector capacities.</title>
        <authorList>
            <person name="Jia N."/>
            <person name="Wang J."/>
            <person name="Shi W."/>
            <person name="Du L."/>
            <person name="Sun Y."/>
            <person name="Zhan W."/>
            <person name="Jiang J."/>
            <person name="Wang Q."/>
            <person name="Zhang B."/>
            <person name="Ji P."/>
            <person name="Sakyi L.B."/>
            <person name="Cui X."/>
            <person name="Yuan T."/>
            <person name="Jiang B."/>
            <person name="Yang W."/>
            <person name="Lam T.T.-Y."/>
            <person name="Chang Q."/>
            <person name="Ding S."/>
            <person name="Wang X."/>
            <person name="Zhu J."/>
            <person name="Ruan X."/>
            <person name="Zhao L."/>
            <person name="Wei J."/>
            <person name="Que T."/>
            <person name="Du C."/>
            <person name="Cheng J."/>
            <person name="Dai P."/>
            <person name="Han X."/>
            <person name="Huang E."/>
            <person name="Gao Y."/>
            <person name="Liu J."/>
            <person name="Shao H."/>
            <person name="Ye R."/>
            <person name="Li L."/>
            <person name="Wei W."/>
            <person name="Wang X."/>
            <person name="Wang C."/>
            <person name="Yang T."/>
            <person name="Huo Q."/>
            <person name="Li W."/>
            <person name="Guo W."/>
            <person name="Chen H."/>
            <person name="Zhou L."/>
            <person name="Ni X."/>
            <person name="Tian J."/>
            <person name="Zhou Y."/>
            <person name="Sheng Y."/>
            <person name="Liu T."/>
            <person name="Pan Y."/>
            <person name="Xia L."/>
            <person name="Li J."/>
            <person name="Zhao F."/>
            <person name="Cao W."/>
        </authorList>
    </citation>
    <scope>NUCLEOTIDE SEQUENCE</scope>
    <source>
        <strain evidence="1">Hyas-2018</strain>
    </source>
</reference>
<proteinExistence type="predicted"/>
<evidence type="ECO:0000313" key="2">
    <source>
        <dbReference type="Proteomes" id="UP000821845"/>
    </source>
</evidence>
<organism evidence="1 2">
    <name type="scientific">Hyalomma asiaticum</name>
    <name type="common">Tick</name>
    <dbReference type="NCBI Taxonomy" id="266040"/>
    <lineage>
        <taxon>Eukaryota</taxon>
        <taxon>Metazoa</taxon>
        <taxon>Ecdysozoa</taxon>
        <taxon>Arthropoda</taxon>
        <taxon>Chelicerata</taxon>
        <taxon>Arachnida</taxon>
        <taxon>Acari</taxon>
        <taxon>Parasitiformes</taxon>
        <taxon>Ixodida</taxon>
        <taxon>Ixodoidea</taxon>
        <taxon>Ixodidae</taxon>
        <taxon>Hyalomminae</taxon>
        <taxon>Hyalomma</taxon>
    </lineage>
</organism>
<dbReference type="EMBL" id="CM023484">
    <property type="protein sequence ID" value="KAH6932994.1"/>
    <property type="molecule type" value="Genomic_DNA"/>
</dbReference>
<name>A0ACB7SK03_HYAAI</name>